<comment type="similarity">
    <text evidence="3">Belongs to the RBT5 family.</text>
</comment>
<comment type="caution">
    <text evidence="19">The sequence shown here is derived from an EMBL/GenBank/DDBJ whole genome shotgun (WGS) entry which is preliminary data.</text>
</comment>
<dbReference type="PROSITE" id="PS52012">
    <property type="entry name" value="CFEM"/>
    <property type="match status" value="1"/>
</dbReference>
<evidence type="ECO:0000256" key="13">
    <source>
        <dbReference type="ARBA" id="ARBA00023180"/>
    </source>
</evidence>
<feature type="chain" id="PRO_5041908659" evidence="17">
    <location>
        <begin position="19"/>
        <end position="204"/>
    </location>
</feature>
<dbReference type="InterPro" id="IPR051735">
    <property type="entry name" value="CFEM_domain"/>
</dbReference>
<reference evidence="19" key="1">
    <citation type="submission" date="2023-01" db="EMBL/GenBank/DDBJ databases">
        <title>The chitinases involved in constricting ring structure development in the nematode-trapping fungus Drechslerella dactyloides.</title>
        <authorList>
            <person name="Wang R."/>
            <person name="Zhang L."/>
            <person name="Tang P."/>
            <person name="Li S."/>
            <person name="Liang L."/>
        </authorList>
    </citation>
    <scope>NUCLEOTIDE SEQUENCE</scope>
    <source>
        <strain evidence="19">YMF1.00031</strain>
    </source>
</reference>
<dbReference type="EMBL" id="JAQGDS010000003">
    <property type="protein sequence ID" value="KAJ6262455.1"/>
    <property type="molecule type" value="Genomic_DNA"/>
</dbReference>
<evidence type="ECO:0000259" key="18">
    <source>
        <dbReference type="PROSITE" id="PS52012"/>
    </source>
</evidence>
<dbReference type="InterPro" id="IPR008427">
    <property type="entry name" value="Extracellular_membr_CFEM_dom"/>
</dbReference>
<protein>
    <submittedName>
        <fullName evidence="19">GPI anchored CFEM domain protein</fullName>
    </submittedName>
</protein>
<keyword evidence="9 17" id="KW-0732">Signal</keyword>
<feature type="domain" description="CFEM" evidence="18">
    <location>
        <begin position="1"/>
        <end position="115"/>
    </location>
</feature>
<feature type="signal peptide" evidence="17">
    <location>
        <begin position="1"/>
        <end position="18"/>
    </location>
</feature>
<evidence type="ECO:0000256" key="16">
    <source>
        <dbReference type="SAM" id="MobiDB-lite"/>
    </source>
</evidence>
<evidence type="ECO:0000256" key="12">
    <source>
        <dbReference type="ARBA" id="ARBA00023157"/>
    </source>
</evidence>
<evidence type="ECO:0000256" key="7">
    <source>
        <dbReference type="ARBA" id="ARBA00022622"/>
    </source>
</evidence>
<comment type="caution">
    <text evidence="15">Lacks conserved residue(s) required for the propagation of feature annotation.</text>
</comment>
<dbReference type="Pfam" id="PF05730">
    <property type="entry name" value="CFEM"/>
    <property type="match status" value="1"/>
</dbReference>
<comment type="subcellular location">
    <subcellularLocation>
        <location evidence="1">Cell membrane</location>
        <topology evidence="1">Lipid-anchor</topology>
        <topology evidence="1">GPI-anchor</topology>
    </subcellularLocation>
    <subcellularLocation>
        <location evidence="2">Secreted</location>
    </subcellularLocation>
</comment>
<evidence type="ECO:0000256" key="10">
    <source>
        <dbReference type="ARBA" id="ARBA00023004"/>
    </source>
</evidence>
<dbReference type="PANTHER" id="PTHR37928:SF2">
    <property type="entry name" value="GPI ANCHORED CFEM DOMAIN PROTEIN (AFU_ORTHOLOGUE AFUA_6G10580)"/>
    <property type="match status" value="1"/>
</dbReference>
<evidence type="ECO:0000256" key="1">
    <source>
        <dbReference type="ARBA" id="ARBA00004609"/>
    </source>
</evidence>
<evidence type="ECO:0000256" key="2">
    <source>
        <dbReference type="ARBA" id="ARBA00004613"/>
    </source>
</evidence>
<dbReference type="GO" id="GO:0046872">
    <property type="term" value="F:metal ion binding"/>
    <property type="evidence" value="ECO:0007669"/>
    <property type="project" value="UniProtKB-UniRule"/>
</dbReference>
<dbReference type="GO" id="GO:0098552">
    <property type="term" value="C:side of membrane"/>
    <property type="evidence" value="ECO:0007669"/>
    <property type="project" value="UniProtKB-KW"/>
</dbReference>
<dbReference type="Proteomes" id="UP001221413">
    <property type="component" value="Unassembled WGS sequence"/>
</dbReference>
<sequence>MKTATVLAVAASLSAASATLMPRQIAGIPQCALTCALSSLGSTGCTDASDFGCICKASSFIESLIPCVKGACSPADFQGTVEGAQKLCSGAGVTLDVSSLAGGATSAASSAATSGASSAASSAASNTAAPTSSGASSAAGTPRPASSAASSSAPSNASGRNNTSITGTRAVPSSTTTTTPNAAGRNAVAFGGLAAVLGFAVVLL</sequence>
<evidence type="ECO:0000256" key="3">
    <source>
        <dbReference type="ARBA" id="ARBA00010031"/>
    </source>
</evidence>
<keyword evidence="7" id="KW-0336">GPI-anchor</keyword>
<dbReference type="GO" id="GO:0005576">
    <property type="term" value="C:extracellular region"/>
    <property type="evidence" value="ECO:0007669"/>
    <property type="project" value="UniProtKB-SubCell"/>
</dbReference>
<dbReference type="PANTHER" id="PTHR37928">
    <property type="entry name" value="CFEM DOMAIN PROTEIN (AFU_ORTHOLOGUE AFUA_6G14090)"/>
    <property type="match status" value="1"/>
</dbReference>
<keyword evidence="14" id="KW-0449">Lipoprotein</keyword>
<evidence type="ECO:0000313" key="19">
    <source>
        <dbReference type="EMBL" id="KAJ6262455.1"/>
    </source>
</evidence>
<keyword evidence="11" id="KW-0472">Membrane</keyword>
<dbReference type="GO" id="GO:0005886">
    <property type="term" value="C:plasma membrane"/>
    <property type="evidence" value="ECO:0007669"/>
    <property type="project" value="UniProtKB-SubCell"/>
</dbReference>
<evidence type="ECO:0000256" key="11">
    <source>
        <dbReference type="ARBA" id="ARBA00023136"/>
    </source>
</evidence>
<accession>A0AAD6J3D0</accession>
<keyword evidence="13" id="KW-0325">Glycoprotein</keyword>
<keyword evidence="10 15" id="KW-0408">Iron</keyword>
<evidence type="ECO:0000256" key="14">
    <source>
        <dbReference type="ARBA" id="ARBA00023288"/>
    </source>
</evidence>
<evidence type="ECO:0000313" key="20">
    <source>
        <dbReference type="Proteomes" id="UP001221413"/>
    </source>
</evidence>
<feature type="compositionally biased region" description="Low complexity" evidence="16">
    <location>
        <begin position="130"/>
        <end position="158"/>
    </location>
</feature>
<feature type="compositionally biased region" description="Low complexity" evidence="16">
    <location>
        <begin position="166"/>
        <end position="183"/>
    </location>
</feature>
<evidence type="ECO:0000256" key="5">
    <source>
        <dbReference type="ARBA" id="ARBA00022525"/>
    </source>
</evidence>
<evidence type="ECO:0000256" key="8">
    <source>
        <dbReference type="ARBA" id="ARBA00022723"/>
    </source>
</evidence>
<keyword evidence="6 15" id="KW-0349">Heme</keyword>
<keyword evidence="12 15" id="KW-1015">Disulfide bond</keyword>
<keyword evidence="5" id="KW-0964">Secreted</keyword>
<evidence type="ECO:0000256" key="15">
    <source>
        <dbReference type="PROSITE-ProRule" id="PRU01356"/>
    </source>
</evidence>
<feature type="region of interest" description="Disordered" evidence="16">
    <location>
        <begin position="130"/>
        <end position="183"/>
    </location>
</feature>
<organism evidence="19 20">
    <name type="scientific">Drechslerella dactyloides</name>
    <name type="common">Nematode-trapping fungus</name>
    <name type="synonym">Arthrobotrys dactyloides</name>
    <dbReference type="NCBI Taxonomy" id="74499"/>
    <lineage>
        <taxon>Eukaryota</taxon>
        <taxon>Fungi</taxon>
        <taxon>Dikarya</taxon>
        <taxon>Ascomycota</taxon>
        <taxon>Pezizomycotina</taxon>
        <taxon>Orbiliomycetes</taxon>
        <taxon>Orbiliales</taxon>
        <taxon>Orbiliaceae</taxon>
        <taxon>Drechslerella</taxon>
    </lineage>
</organism>
<dbReference type="SMART" id="SM00747">
    <property type="entry name" value="CFEM"/>
    <property type="match status" value="1"/>
</dbReference>
<keyword evidence="4" id="KW-1003">Cell membrane</keyword>
<keyword evidence="20" id="KW-1185">Reference proteome</keyword>
<keyword evidence="8 15" id="KW-0479">Metal-binding</keyword>
<feature type="binding site" description="axial binding residue" evidence="15">
    <location>
        <position position="50"/>
    </location>
    <ligand>
        <name>heme</name>
        <dbReference type="ChEBI" id="CHEBI:30413"/>
    </ligand>
    <ligandPart>
        <name>Fe</name>
        <dbReference type="ChEBI" id="CHEBI:18248"/>
    </ligandPart>
</feature>
<feature type="disulfide bond" evidence="15">
    <location>
        <begin position="55"/>
        <end position="88"/>
    </location>
</feature>
<evidence type="ECO:0000256" key="6">
    <source>
        <dbReference type="ARBA" id="ARBA00022617"/>
    </source>
</evidence>
<evidence type="ECO:0000256" key="9">
    <source>
        <dbReference type="ARBA" id="ARBA00022729"/>
    </source>
</evidence>
<proteinExistence type="inferred from homology"/>
<name>A0AAD6J3D0_DREDA</name>
<gene>
    <name evidence="19" type="ORF">Dda_3263</name>
</gene>
<evidence type="ECO:0000256" key="4">
    <source>
        <dbReference type="ARBA" id="ARBA00022475"/>
    </source>
</evidence>
<dbReference type="AlphaFoldDB" id="A0AAD6J3D0"/>
<evidence type="ECO:0000256" key="17">
    <source>
        <dbReference type="SAM" id="SignalP"/>
    </source>
</evidence>